<evidence type="ECO:0000256" key="1">
    <source>
        <dbReference type="SAM" id="MobiDB-lite"/>
    </source>
</evidence>
<gene>
    <name evidence="2" type="ORF">J108_23475</name>
</gene>
<dbReference type="EMBL" id="ATFQ01000040">
    <property type="protein sequence ID" value="EPQ20977.1"/>
    <property type="molecule type" value="Genomic_DNA"/>
</dbReference>
<sequence length="423" mass="46202">MRRLREKFDGLPMRAVQEAGGPSESAQGRIENGPAADGPPVMVTEDAMRKYAQAYTALSTISGQSKAQTTWAHHLQVEESFIMALGAAGSAVADHAGMADRHWDIAEAVKKTALNTMVIGANLHRGNDTHQLSMVTAGRLERFPSWKDNHIAGLESNASAELFGQTAVTVAFRHPTVSIAPAEAKLGGVGAPVHTAWPDQSSVKKQAHGRLDPIEKLIGGLHAARHRAAALNVDPADVEAVGSMIFLINVLTDHLNAEKSTDQEQIGPLETWRRYENTKRWDMLRELLPEQVAGAMPRTENMVAATSAVLRPWVNARSMPAFDLHYQVDAGKPIAWYPSELHSDPPLVAERGDLWVVDNEVLPAVRGLIASTHRFALVLNDTYIGTTDDLAEGPPHYWCHSGIHTDIVLIYHPRSGWRATQID</sequence>
<proteinExistence type="predicted"/>
<protein>
    <submittedName>
        <fullName evidence="2">Uncharacterized protein</fullName>
    </submittedName>
</protein>
<feature type="region of interest" description="Disordered" evidence="1">
    <location>
        <begin position="1"/>
        <end position="39"/>
    </location>
</feature>
<comment type="caution">
    <text evidence="2">The sequence shown here is derived from an EMBL/GenBank/DDBJ whole genome shotgun (WGS) entry which is preliminary data.</text>
</comment>
<dbReference type="Proteomes" id="UP000014969">
    <property type="component" value="Unassembled WGS sequence"/>
</dbReference>
<evidence type="ECO:0000313" key="3">
    <source>
        <dbReference type="Proteomes" id="UP000014969"/>
    </source>
</evidence>
<organism evidence="2 3">
    <name type="scientific">Mycobacteroides abscessus subsp. bolletii CRM-0020</name>
    <dbReference type="NCBI Taxonomy" id="1306401"/>
    <lineage>
        <taxon>Bacteria</taxon>
        <taxon>Bacillati</taxon>
        <taxon>Actinomycetota</taxon>
        <taxon>Actinomycetes</taxon>
        <taxon>Mycobacteriales</taxon>
        <taxon>Mycobacteriaceae</taxon>
        <taxon>Mycobacteroides</taxon>
        <taxon>Mycobacteroides abscessus</taxon>
    </lineage>
</organism>
<dbReference type="AlphaFoldDB" id="A0A829HLT3"/>
<accession>A0A829HLT3</accession>
<name>A0A829HLT3_9MYCO</name>
<reference evidence="2 3" key="1">
    <citation type="journal article" date="2013" name="Genome Announc.">
        <title>Genome Sequence of an Epidemic Isolate of Mycobacterium abscessus subsp. bolletii from Rio de Janeiro, Brazil.</title>
        <authorList>
            <person name="Davidson R.M."/>
            <person name="Reynolds P.R."/>
            <person name="Farias-Hesson E."/>
            <person name="Duarte R.S."/>
            <person name="Jackson M."/>
            <person name="Strong M."/>
        </authorList>
    </citation>
    <scope>NUCLEOTIDE SEQUENCE [LARGE SCALE GENOMIC DNA]</scope>
    <source>
        <strain evidence="2 3">CRM-0020</strain>
    </source>
</reference>
<evidence type="ECO:0000313" key="2">
    <source>
        <dbReference type="EMBL" id="EPQ20977.1"/>
    </source>
</evidence>